<evidence type="ECO:0000256" key="7">
    <source>
        <dbReference type="SAM" id="MobiDB-lite"/>
    </source>
</evidence>
<dbReference type="OrthoDB" id="6075923at2759"/>
<feature type="transmembrane region" description="Helical" evidence="8">
    <location>
        <begin position="144"/>
        <end position="161"/>
    </location>
</feature>
<evidence type="ECO:0000313" key="12">
    <source>
        <dbReference type="EMBL" id="CAF0874930.1"/>
    </source>
</evidence>
<evidence type="ECO:0000259" key="10">
    <source>
        <dbReference type="Pfam" id="PF07662"/>
    </source>
</evidence>
<dbReference type="EMBL" id="CAJOBC010001183">
    <property type="protein sequence ID" value="CAF3661868.1"/>
    <property type="molecule type" value="Genomic_DNA"/>
</dbReference>
<feature type="domain" description="Nucleoside transporter/FeoB GTPase Gate" evidence="11">
    <location>
        <begin position="292"/>
        <end position="390"/>
    </location>
</feature>
<evidence type="ECO:0000259" key="9">
    <source>
        <dbReference type="Pfam" id="PF01773"/>
    </source>
</evidence>
<comment type="subcellular location">
    <subcellularLocation>
        <location evidence="1">Cell membrane</location>
        <topology evidence="1">Multi-pass membrane protein</topology>
    </subcellularLocation>
</comment>
<feature type="transmembrane region" description="Helical" evidence="8">
    <location>
        <begin position="106"/>
        <end position="124"/>
    </location>
</feature>
<feature type="transmembrane region" description="Helical" evidence="8">
    <location>
        <begin position="196"/>
        <end position="216"/>
    </location>
</feature>
<protein>
    <submittedName>
        <fullName evidence="12">Uncharacterized protein</fullName>
    </submittedName>
</protein>
<keyword evidence="4 8" id="KW-0812">Transmembrane</keyword>
<comment type="similarity">
    <text evidence="2">Belongs to the concentrative nucleoside transporter (CNT) (TC 2.A.41) family.</text>
</comment>
<feature type="compositionally biased region" description="Polar residues" evidence="7">
    <location>
        <begin position="48"/>
        <end position="60"/>
    </location>
</feature>
<evidence type="ECO:0000256" key="5">
    <source>
        <dbReference type="ARBA" id="ARBA00022989"/>
    </source>
</evidence>
<evidence type="ECO:0000256" key="1">
    <source>
        <dbReference type="ARBA" id="ARBA00004651"/>
    </source>
</evidence>
<reference evidence="12" key="1">
    <citation type="submission" date="2021-02" db="EMBL/GenBank/DDBJ databases">
        <authorList>
            <person name="Nowell W R."/>
        </authorList>
    </citation>
    <scope>NUCLEOTIDE SEQUENCE</scope>
</reference>
<dbReference type="Proteomes" id="UP000681722">
    <property type="component" value="Unassembled WGS sequence"/>
</dbReference>
<accession>A0A813XT08</accession>
<feature type="transmembrane region" description="Helical" evidence="8">
    <location>
        <begin position="367"/>
        <end position="389"/>
    </location>
</feature>
<comment type="caution">
    <text evidence="12">The sequence shown here is derived from an EMBL/GenBank/DDBJ whole genome shotgun (WGS) entry which is preliminary data.</text>
</comment>
<feature type="transmembrane region" description="Helical" evidence="8">
    <location>
        <begin position="222"/>
        <end position="239"/>
    </location>
</feature>
<feature type="transmembrane region" description="Helical" evidence="8">
    <location>
        <begin position="291"/>
        <end position="312"/>
    </location>
</feature>
<dbReference type="GO" id="GO:0005886">
    <property type="term" value="C:plasma membrane"/>
    <property type="evidence" value="ECO:0007669"/>
    <property type="project" value="UniProtKB-SubCell"/>
</dbReference>
<feature type="transmembrane region" description="Helical" evidence="8">
    <location>
        <begin position="457"/>
        <end position="482"/>
    </location>
</feature>
<dbReference type="InterPro" id="IPR011657">
    <property type="entry name" value="CNT_C_dom"/>
</dbReference>
<dbReference type="Pfam" id="PF01773">
    <property type="entry name" value="Nucleos_tra2_N"/>
    <property type="match status" value="1"/>
</dbReference>
<evidence type="ECO:0000256" key="6">
    <source>
        <dbReference type="ARBA" id="ARBA00023136"/>
    </source>
</evidence>
<dbReference type="Pfam" id="PF07662">
    <property type="entry name" value="Nucleos_tra2_C"/>
    <property type="match status" value="1"/>
</dbReference>
<keyword evidence="5 8" id="KW-1133">Transmembrane helix</keyword>
<dbReference type="PANTHER" id="PTHR10590">
    <property type="entry name" value="SODIUM/NUCLEOSIDE COTRANSPORTER"/>
    <property type="match status" value="1"/>
</dbReference>
<dbReference type="EMBL" id="CAJNOQ010001183">
    <property type="protein sequence ID" value="CAF0874930.1"/>
    <property type="molecule type" value="Genomic_DNA"/>
</dbReference>
<dbReference type="InterPro" id="IPR008276">
    <property type="entry name" value="C_nuclsd_transpt"/>
</dbReference>
<feature type="region of interest" description="Disordered" evidence="7">
    <location>
        <begin position="48"/>
        <end position="69"/>
    </location>
</feature>
<gene>
    <name evidence="12" type="ORF">GPM918_LOCUS7297</name>
    <name evidence="13" type="ORF">SRO942_LOCUS7297</name>
</gene>
<dbReference type="AlphaFoldDB" id="A0A813XT08"/>
<dbReference type="Pfam" id="PF07670">
    <property type="entry name" value="Gate"/>
    <property type="match status" value="1"/>
</dbReference>
<keyword evidence="3" id="KW-1003">Cell membrane</keyword>
<evidence type="ECO:0000256" key="8">
    <source>
        <dbReference type="SAM" id="Phobius"/>
    </source>
</evidence>
<evidence type="ECO:0000256" key="3">
    <source>
        <dbReference type="ARBA" id="ARBA00022475"/>
    </source>
</evidence>
<evidence type="ECO:0000313" key="13">
    <source>
        <dbReference type="EMBL" id="CAF3661868.1"/>
    </source>
</evidence>
<dbReference type="PANTHER" id="PTHR10590:SF4">
    <property type="entry name" value="SOLUTE CARRIER FAMILY 28 MEMBER 3"/>
    <property type="match status" value="1"/>
</dbReference>
<evidence type="ECO:0000259" key="11">
    <source>
        <dbReference type="Pfam" id="PF07670"/>
    </source>
</evidence>
<feature type="transmembrane region" description="Helical" evidence="8">
    <location>
        <begin position="489"/>
        <end position="508"/>
    </location>
</feature>
<keyword evidence="6 8" id="KW-0472">Membrane</keyword>
<keyword evidence="14" id="KW-1185">Reference proteome</keyword>
<evidence type="ECO:0000313" key="14">
    <source>
        <dbReference type="Proteomes" id="UP000663829"/>
    </source>
</evidence>
<feature type="domain" description="Concentrative nucleoside transporter N-terminal" evidence="9">
    <location>
        <begin position="244"/>
        <end position="284"/>
    </location>
</feature>
<name>A0A813XT08_9BILA</name>
<proteinExistence type="inferred from homology"/>
<dbReference type="InterPro" id="IPR002668">
    <property type="entry name" value="CNT_N_dom"/>
</dbReference>
<sequence>MSQNEDGYDNTGYIKTHSFTSKDNLQTNIEDGQGNHTKQMIVVDSTKMKNSNKNNDVDNQLNDDSENDNEGFEELELKGNRIGLLLLKWRNMILTLVTKHKTETRYGVITLLSILFIIYFGFAMSPRFGTPPFPIRGNVFTGNSGFALFFLVILVLFGLSWEKFFGRCCERFCTRASLLFNKNEVYVYIMEKYHKLYWMPNLLIIIAIAIYLGLTVKNKRNYVSLSGVIVLIVLGTLGSKYPHRVVATFVIRTSIGYQLFDFLGNEVSKFIGYVDVGAEFVYGESFKDHYFVFRLTSIIIFFGAVINILYYWGAMQWIIAKIAWLMQHVLNTTAAESMNAAANIFVGMSEAPLMIMPLLPNMTISELHAILVGGFATMAGSVLATFILFGVPANHLIAASVMAAPGALGFAKLLLPETHQSKTTWESLKNVQLSQQYNVIDALLTGAGNALRICGYLIANLIAFISVLRFLDVTISWLFALIHHPEVNFQYILGLLFYPFAVVIGIPLHDCLVSSKLIGIKVALNEFIAYQKLGEIRILREAWISNGTYELYRNGTLTMPDNTVMLWDHSSIIILTYALCGFANIASMGICLAVLGTFAPQRKRALAKIALRALIGKKHTVDY</sequence>
<organism evidence="12 14">
    <name type="scientific">Didymodactylos carnosus</name>
    <dbReference type="NCBI Taxonomy" id="1234261"/>
    <lineage>
        <taxon>Eukaryota</taxon>
        <taxon>Metazoa</taxon>
        <taxon>Spiralia</taxon>
        <taxon>Gnathifera</taxon>
        <taxon>Rotifera</taxon>
        <taxon>Eurotatoria</taxon>
        <taxon>Bdelloidea</taxon>
        <taxon>Philodinida</taxon>
        <taxon>Philodinidae</taxon>
        <taxon>Didymodactylos</taxon>
    </lineage>
</organism>
<feature type="domain" description="Concentrative nucleoside transporter C-terminal" evidence="10">
    <location>
        <begin position="395"/>
        <end position="616"/>
    </location>
</feature>
<dbReference type="GO" id="GO:0005415">
    <property type="term" value="F:nucleoside:sodium symporter activity"/>
    <property type="evidence" value="ECO:0007669"/>
    <property type="project" value="TreeGrafter"/>
</dbReference>
<evidence type="ECO:0000256" key="2">
    <source>
        <dbReference type="ARBA" id="ARBA00009033"/>
    </source>
</evidence>
<evidence type="ECO:0000256" key="4">
    <source>
        <dbReference type="ARBA" id="ARBA00022692"/>
    </source>
</evidence>
<dbReference type="InterPro" id="IPR011642">
    <property type="entry name" value="Gate_dom"/>
</dbReference>
<feature type="transmembrane region" description="Helical" evidence="8">
    <location>
        <begin position="572"/>
        <end position="598"/>
    </location>
</feature>
<dbReference type="Proteomes" id="UP000663829">
    <property type="component" value="Unassembled WGS sequence"/>
</dbReference>